<keyword evidence="6" id="KW-1185">Reference proteome</keyword>
<comment type="caution">
    <text evidence="5">The sequence shown here is derived from an EMBL/GenBank/DDBJ whole genome shotgun (WGS) entry which is preliminary data.</text>
</comment>
<gene>
    <name evidence="5" type="ORF">SASPL_148126</name>
</gene>
<dbReference type="PANTHER" id="PTHR11783">
    <property type="entry name" value="SULFOTRANSFERASE SULT"/>
    <property type="match status" value="1"/>
</dbReference>
<reference evidence="5" key="1">
    <citation type="submission" date="2018-01" db="EMBL/GenBank/DDBJ databases">
        <authorList>
            <person name="Mao J.F."/>
        </authorList>
    </citation>
    <scope>NUCLEOTIDE SEQUENCE</scope>
    <source>
        <strain evidence="5">Huo1</strain>
        <tissue evidence="5">Leaf</tissue>
    </source>
</reference>
<evidence type="ECO:0000259" key="4">
    <source>
        <dbReference type="Pfam" id="PF00685"/>
    </source>
</evidence>
<evidence type="ECO:0000256" key="1">
    <source>
        <dbReference type="ARBA" id="ARBA00005771"/>
    </source>
</evidence>
<evidence type="ECO:0000256" key="2">
    <source>
        <dbReference type="ARBA" id="ARBA00022679"/>
    </source>
</evidence>
<feature type="domain" description="Sulfotransferase" evidence="4">
    <location>
        <begin position="14"/>
        <end position="220"/>
    </location>
</feature>
<organism evidence="5">
    <name type="scientific">Salvia splendens</name>
    <name type="common">Scarlet sage</name>
    <dbReference type="NCBI Taxonomy" id="180675"/>
    <lineage>
        <taxon>Eukaryota</taxon>
        <taxon>Viridiplantae</taxon>
        <taxon>Streptophyta</taxon>
        <taxon>Embryophyta</taxon>
        <taxon>Tracheophyta</taxon>
        <taxon>Spermatophyta</taxon>
        <taxon>Magnoliopsida</taxon>
        <taxon>eudicotyledons</taxon>
        <taxon>Gunneridae</taxon>
        <taxon>Pentapetalae</taxon>
        <taxon>asterids</taxon>
        <taxon>lamiids</taxon>
        <taxon>Lamiales</taxon>
        <taxon>Lamiaceae</taxon>
        <taxon>Nepetoideae</taxon>
        <taxon>Mentheae</taxon>
        <taxon>Salviinae</taxon>
        <taxon>Salvia</taxon>
        <taxon>Salvia subgen. Calosphace</taxon>
        <taxon>core Calosphace</taxon>
    </lineage>
</organism>
<evidence type="ECO:0000256" key="3">
    <source>
        <dbReference type="RuleBase" id="RU361155"/>
    </source>
</evidence>
<protein>
    <recommendedName>
        <fullName evidence="3">Sulfotransferase</fullName>
        <ecNumber evidence="3">2.8.2.-</ecNumber>
    </recommendedName>
</protein>
<dbReference type="Gene3D" id="3.40.50.300">
    <property type="entry name" value="P-loop containing nucleotide triphosphate hydrolases"/>
    <property type="match status" value="1"/>
</dbReference>
<reference evidence="5" key="2">
    <citation type="submission" date="2020-08" db="EMBL/GenBank/DDBJ databases">
        <title>Plant Genome Project.</title>
        <authorList>
            <person name="Zhang R.-G."/>
        </authorList>
    </citation>
    <scope>NUCLEOTIDE SEQUENCE</scope>
    <source>
        <strain evidence="5">Huo1</strain>
        <tissue evidence="5">Leaf</tissue>
    </source>
</reference>
<dbReference type="EC" id="2.8.2.-" evidence="3"/>
<dbReference type="Proteomes" id="UP000298416">
    <property type="component" value="Unassembled WGS sequence"/>
</dbReference>
<comment type="similarity">
    <text evidence="1 3">Belongs to the sulfotransferase 1 family.</text>
</comment>
<dbReference type="InterPro" id="IPR027417">
    <property type="entry name" value="P-loop_NTPase"/>
</dbReference>
<sequence>MAISHSLLHKPKSNDTYNADADVLTNNPHSLVPTVEFELWSPTTNVNIFDPTPLLHTHLPLPLLPASAAKIVYIARNPRDTVISMWHFFNAMIQPLPLERAVECFCSGAHPFGPFAGHVAEYWLESRRRPETVLFVKYEDMKRDPKMGVLRIAEFLGRAVAGTGEVEEILWRCSLERLKGSEVNAAAHSAYFREGEVGDWRNYLTAEMEEGIHRSVGVKLEALGLFF</sequence>
<dbReference type="EMBL" id="PNBA02000019">
    <property type="protein sequence ID" value="KAG6390392.1"/>
    <property type="molecule type" value="Genomic_DNA"/>
</dbReference>
<dbReference type="InterPro" id="IPR000863">
    <property type="entry name" value="Sulfotransferase_dom"/>
</dbReference>
<evidence type="ECO:0000313" key="5">
    <source>
        <dbReference type="EMBL" id="KAG6390392.1"/>
    </source>
</evidence>
<dbReference type="AlphaFoldDB" id="A0A8X8Z431"/>
<dbReference type="Pfam" id="PF00685">
    <property type="entry name" value="Sulfotransfer_1"/>
    <property type="match status" value="1"/>
</dbReference>
<evidence type="ECO:0000313" key="6">
    <source>
        <dbReference type="Proteomes" id="UP000298416"/>
    </source>
</evidence>
<keyword evidence="2 3" id="KW-0808">Transferase</keyword>
<proteinExistence type="inferred from homology"/>
<accession>A0A8X8Z431</accession>
<name>A0A8X8Z431_SALSN</name>
<dbReference type="SUPFAM" id="SSF52540">
    <property type="entry name" value="P-loop containing nucleoside triphosphate hydrolases"/>
    <property type="match status" value="1"/>
</dbReference>
<dbReference type="GO" id="GO:0008146">
    <property type="term" value="F:sulfotransferase activity"/>
    <property type="evidence" value="ECO:0007669"/>
    <property type="project" value="InterPro"/>
</dbReference>